<gene>
    <name evidence="8" type="ordered locus">Weevi_2037</name>
</gene>
<dbReference type="GO" id="GO:0006508">
    <property type="term" value="P:proteolysis"/>
    <property type="evidence" value="ECO:0007669"/>
    <property type="project" value="UniProtKB-KW"/>
</dbReference>
<dbReference type="RefSeq" id="WP_013599100.1">
    <property type="nucleotide sequence ID" value="NC_015144.1"/>
</dbReference>
<proteinExistence type="inferred from homology"/>
<protein>
    <recommendedName>
        <fullName evidence="7">Dipeptidyl-peptidase</fullName>
        <ecNumber evidence="7">3.4.14.-</ecNumber>
    </recommendedName>
</protein>
<dbReference type="GO" id="GO:0070009">
    <property type="term" value="F:serine-type aminopeptidase activity"/>
    <property type="evidence" value="ECO:0007669"/>
    <property type="project" value="UniProtKB-UniRule"/>
</dbReference>
<reference evidence="8 9" key="1">
    <citation type="journal article" date="2011" name="Stand. Genomic Sci.">
        <title>Complete genome sequence of Weeksella virosa type strain (9751).</title>
        <authorList>
            <person name="Lang E."/>
            <person name="Teshima H."/>
            <person name="Lucas S."/>
            <person name="Lapidus A."/>
            <person name="Hammon N."/>
            <person name="Deshpande S."/>
            <person name="Nolan M."/>
            <person name="Cheng J.F."/>
            <person name="Pitluck S."/>
            <person name="Liolios K."/>
            <person name="Pagani I."/>
            <person name="Mikhailova N."/>
            <person name="Ivanova N."/>
            <person name="Mavromatis K."/>
            <person name="Pati A."/>
            <person name="Tapia R."/>
            <person name="Han C."/>
            <person name="Goodwin L."/>
            <person name="Chen A."/>
            <person name="Palaniappan K."/>
            <person name="Land M."/>
            <person name="Hauser L."/>
            <person name="Chang Y.J."/>
            <person name="Jeffries C.D."/>
            <person name="Brambilla E.M."/>
            <person name="Kopitz M."/>
            <person name="Rohde M."/>
            <person name="Goker M."/>
            <person name="Tindall B.J."/>
            <person name="Detter J.C."/>
            <person name="Woyke T."/>
            <person name="Bristow J."/>
            <person name="Eisen J.A."/>
            <person name="Markowitz V."/>
            <person name="Hugenholtz P."/>
            <person name="Klenk H.P."/>
            <person name="Kyrpides N.C."/>
        </authorList>
    </citation>
    <scope>NUCLEOTIDE SEQUENCE [LARGE SCALE GENOMIC DNA]</scope>
    <source>
        <strain evidence="9">ATCC 43766 / DSM 16922 / JCM 21250 / NBRC 16016 / NCTC 11634 / CL345/78</strain>
    </source>
</reference>
<dbReference type="EMBL" id="CP002455">
    <property type="protein sequence ID" value="ADX68712.1"/>
    <property type="molecule type" value="Genomic_DNA"/>
</dbReference>
<feature type="chain" id="PRO_5023156838" description="Dipeptidyl-peptidase" evidence="7">
    <location>
        <begin position="24"/>
        <end position="717"/>
    </location>
</feature>
<dbReference type="EC" id="3.4.14.-" evidence="7"/>
<organism evidence="8 9">
    <name type="scientific">Weeksella virosa (strain ATCC 43766 / DSM 16922 / JCM 21250 / CCUG 30538 / CDC 9751 / IAM 14551 / NBRC 16016 / NCTC 11634 / CL345/78)</name>
    <dbReference type="NCBI Taxonomy" id="865938"/>
    <lineage>
        <taxon>Bacteria</taxon>
        <taxon>Pseudomonadati</taxon>
        <taxon>Bacteroidota</taxon>
        <taxon>Flavobacteriia</taxon>
        <taxon>Flavobacteriales</taxon>
        <taxon>Weeksellaceae</taxon>
        <taxon>Weeksella</taxon>
    </lineage>
</organism>
<feature type="signal peptide" evidence="7">
    <location>
        <begin position="1"/>
        <end position="23"/>
    </location>
</feature>
<reference evidence="9" key="2">
    <citation type="journal article" date="2011" name="Stand. Genomic Sci.">
        <title>Complete genome sequence of Weeksella virosa type strain (9751T).</title>
        <authorList>
            <person name="Lang E."/>
            <person name="Teshima H."/>
            <person name="Lucas S."/>
            <person name="Lapidus A."/>
            <person name="Hammon N."/>
            <person name="Deshpande S."/>
            <person name="Nolan M."/>
            <person name="Cheng J."/>
            <person name="Pitluck S."/>
            <person name="Liolios K."/>
            <person name="Pagani I."/>
            <person name="Mikhailova N."/>
            <person name="Ivanova N."/>
            <person name="Mavromatis K."/>
            <person name="Pati A."/>
            <person name="Tapia R."/>
            <person name="Han C."/>
            <person name="Goodwin L."/>
            <person name="Chen A."/>
            <person name="Palaniappan K."/>
            <person name="Land M."/>
            <person name="Hauser L."/>
            <person name="Chang Y."/>
            <person name="Jeffries C."/>
            <person name="Brambilla E."/>
            <person name="Kopitz M."/>
            <person name="Rohde M."/>
            <person name="Goker M."/>
            <person name="Tindall B."/>
            <person name="Detter J."/>
            <person name="Woyke T."/>
            <person name="Bristow J."/>
            <person name="Eisen J."/>
            <person name="Markowitz V."/>
            <person name="Hugenholtz P."/>
            <person name="Klenk H."/>
            <person name="Kyrpides N."/>
        </authorList>
    </citation>
    <scope>NUCLEOTIDE SEQUENCE [LARGE SCALE GENOMIC DNA]</scope>
    <source>
        <strain evidence="9">ATCC 43766 / DSM 16922 / JCM 21250 / NBRC 16016 / NCTC 11634 / CL345/78</strain>
    </source>
</reference>
<accession>F0P1R5</accession>
<dbReference type="eggNOG" id="COG4717">
    <property type="taxonomic scope" value="Bacteria"/>
</dbReference>
<dbReference type="SUPFAM" id="SSF50494">
    <property type="entry name" value="Trypsin-like serine proteases"/>
    <property type="match status" value="1"/>
</dbReference>
<dbReference type="OrthoDB" id="9805367at2"/>
<evidence type="ECO:0000256" key="7">
    <source>
        <dbReference type="RuleBase" id="RU366067"/>
    </source>
</evidence>
<dbReference type="Pfam" id="PF10459">
    <property type="entry name" value="Peptidase_S46"/>
    <property type="match status" value="1"/>
</dbReference>
<evidence type="ECO:0000256" key="4">
    <source>
        <dbReference type="ARBA" id="ARBA00022729"/>
    </source>
</evidence>
<keyword evidence="2 7" id="KW-0031">Aminopeptidase</keyword>
<evidence type="ECO:0000256" key="6">
    <source>
        <dbReference type="ARBA" id="ARBA00022825"/>
    </source>
</evidence>
<dbReference type="HOGENOM" id="CLU_013776_0_0_10"/>
<evidence type="ECO:0000256" key="5">
    <source>
        <dbReference type="ARBA" id="ARBA00022801"/>
    </source>
</evidence>
<keyword evidence="6 7" id="KW-0720">Serine protease</keyword>
<evidence type="ECO:0000313" key="8">
    <source>
        <dbReference type="EMBL" id="ADX68712.1"/>
    </source>
</evidence>
<dbReference type="GO" id="GO:0008239">
    <property type="term" value="F:dipeptidyl-peptidase activity"/>
    <property type="evidence" value="ECO:0007669"/>
    <property type="project" value="UniProtKB-UniRule"/>
</dbReference>
<dbReference type="PANTHER" id="PTHR38469:SF1">
    <property type="entry name" value="PERIPLASMIC PEPTIDASE SUBFAMILY S1B"/>
    <property type="match status" value="1"/>
</dbReference>
<evidence type="ECO:0000313" key="9">
    <source>
        <dbReference type="Proteomes" id="UP000008641"/>
    </source>
</evidence>
<dbReference type="MEROPS" id="S46.002"/>
<dbReference type="AlphaFoldDB" id="F0P1R5"/>
<dbReference type="Proteomes" id="UP000008641">
    <property type="component" value="Chromosome"/>
</dbReference>
<sequence>MRKTLMKTSLLLSFLALGNTLFAQGGGMWIPTELNEKEMKEMGLKISATDIFSNGKKSINNAIAHFGGGCTSEVISPNGLLLTNHHCGYGQIQSHSSLENDYLKDGFWAKDMKAELPNKGLTATFIVDIIDVTDKILQGVTDNMPEEQRMELVKQNIQTLSAQTETKSYQENYVRPFYKGNKYYQFITETFRDVRLVGAPPSAIGKYGSDTDNWVWPRHTGDFALFRIYADKNNQPADYSPNNVPYKPKHFLPVNIGGIKEGDFTFVYGFPGTTDEYLPASSLLQIQDVINPARIGARTIALQHIDKKMREDDATRIKYASKQARISNAHKKWIGEKLGLERSKAVELRLTKENDFAKRIAKNKQQKKTYGNIIQQLNALNKENEKFAVATTLFGEIFSTNSETFRMTLALNNLANSYKKESYQNIKSRVINQLNGMYKDYDAALDQTISAELIEYYNTTMPKDLLPNKVASAEEIQTVLDNTLINGTATINGKTLLTSLEELSKNDDEFIKAIQQDPLVLLVKRYLDTYQEKVSTQYLANQNKMNQLMRTYMKAQLEVFSDQKLFPDANSTLRVTYGKVDGYQPRDAVYYEPVTYLDGVVEKHIPGDYEFDLPQPLIDLYNKKDFGKYADKNGKLPVNFIATNHTTGGNSGSPAIDGNGNLVGLNFDRVWEGTMSDLNYDPEICRNIMVDARYILWVIEKYGKADHLIKEMKIVTK</sequence>
<keyword evidence="4 7" id="KW-0732">Signal</keyword>
<keyword evidence="5 7" id="KW-0378">Hydrolase</keyword>
<evidence type="ECO:0000256" key="1">
    <source>
        <dbReference type="ARBA" id="ARBA00010491"/>
    </source>
</evidence>
<comment type="function">
    <text evidence="7">Catalyzes the removal of dipeptides from the N-terminus of oligopeptides.</text>
</comment>
<dbReference type="STRING" id="865938.Weevi_2037"/>
<name>F0P1R5_WEEVC</name>
<dbReference type="PANTHER" id="PTHR38469">
    <property type="entry name" value="PERIPLASMIC PEPTIDASE SUBFAMILY S1B"/>
    <property type="match status" value="1"/>
</dbReference>
<comment type="similarity">
    <text evidence="1 7">Belongs to the peptidase S46 family.</text>
</comment>
<dbReference type="GO" id="GO:0043171">
    <property type="term" value="P:peptide catabolic process"/>
    <property type="evidence" value="ECO:0007669"/>
    <property type="project" value="UniProtKB-UniRule"/>
</dbReference>
<evidence type="ECO:0000256" key="3">
    <source>
        <dbReference type="ARBA" id="ARBA00022670"/>
    </source>
</evidence>
<dbReference type="InterPro" id="IPR009003">
    <property type="entry name" value="Peptidase_S1_PA"/>
</dbReference>
<evidence type="ECO:0000256" key="2">
    <source>
        <dbReference type="ARBA" id="ARBA00022438"/>
    </source>
</evidence>
<keyword evidence="3 7" id="KW-0645">Protease</keyword>
<dbReference type="InterPro" id="IPR019500">
    <property type="entry name" value="Pep_S46"/>
</dbReference>
<dbReference type="KEGG" id="wvi:Weevi_2037"/>
<keyword evidence="9" id="KW-1185">Reference proteome</keyword>